<dbReference type="SUPFAM" id="SSF81901">
    <property type="entry name" value="HCP-like"/>
    <property type="match status" value="2"/>
</dbReference>
<keyword evidence="4" id="KW-1185">Reference proteome</keyword>
<feature type="domain" description="Transglutaminase-like" evidence="2">
    <location>
        <begin position="342"/>
        <end position="411"/>
    </location>
</feature>
<dbReference type="Proteomes" id="UP000297258">
    <property type="component" value="Unassembled WGS sequence"/>
</dbReference>
<dbReference type="Pfam" id="PF12969">
    <property type="entry name" value="DUF3857"/>
    <property type="match status" value="1"/>
</dbReference>
<dbReference type="Gene3D" id="1.25.40.10">
    <property type="entry name" value="Tetratricopeptide repeat domain"/>
    <property type="match status" value="2"/>
</dbReference>
<keyword evidence="1" id="KW-0732">Signal</keyword>
<dbReference type="Gene3D" id="3.10.620.30">
    <property type="match status" value="1"/>
</dbReference>
<dbReference type="SMART" id="SM00671">
    <property type="entry name" value="SEL1"/>
    <property type="match status" value="10"/>
</dbReference>
<dbReference type="Gene3D" id="2.60.40.3140">
    <property type="match status" value="1"/>
</dbReference>
<dbReference type="PANTHER" id="PTHR11102:SF160">
    <property type="entry name" value="ERAD-ASSOCIATED E3 UBIQUITIN-PROTEIN LIGASE COMPONENT HRD3"/>
    <property type="match status" value="1"/>
</dbReference>
<dbReference type="PANTHER" id="PTHR11102">
    <property type="entry name" value="SEL-1-LIKE PROTEIN"/>
    <property type="match status" value="1"/>
</dbReference>
<dbReference type="InterPro" id="IPR011990">
    <property type="entry name" value="TPR-like_helical_dom_sf"/>
</dbReference>
<comment type="caution">
    <text evidence="3">The sequence shown here is derived from an EMBL/GenBank/DDBJ whole genome shotgun (WGS) entry which is preliminary data.</text>
</comment>
<sequence>MKQPCGFMRSLAILISTIIIFLSSACAAQLAQSPARQSGAASFSRNTALPAWAEPLQPVPPTESEEPVVIRLAEVQYWTGANPGYLVNRAVQVNSSARLSELGRFSIPFVPAYQKLVLHKIAILRGDQVLDRTKTASVRVLDTEKDAANGYYYGTSSAEVLLEDVKAGDTLWTTYSVHGTNPVYGSIWSELLPWDKESPMELRKAVVLHPSNKPVHWRFSGVPRPGLPQPQIEVRKGTTRLVFQESAVAAEQFEPSMPPNLIPVPVLDFSEYGDWSQVAKWAAALFPDMGTRPEVQALARTFDGRTPEERAAQALHWVQDEIRYFSVAMGENSHRPQPPEVVLRRRFGDCKDKSQLLVAVYHAMGLEAQPVLVQADSPKFPSQMQPSPKSFNHVIVRVLLNGKAYFVDPTRLNERGPIANLSVPLPSGDALIVANDSKGLISLPNDPMDVPLVERSEKITIPAMNADAQLALRVEYRGRMATGMRQLYRSLGSVELKKAMLEQFERTYPGVRLEGPPQFSDGADGSSFIVEGRLTIPKALKEDDGIVQLSQRSHIMEGTFGIPDKLVRKQPFWLAAGHFRARYVLDVSLPNEARLTKDDRSFSVKNQYFHAHEQLTWRGANLNYIVDFSITEPEVAASELPGLVNEIDKLSRLFESKLRFKPVSVPPREAKEASLRVLDILEKLSRHQDLQQEALRTGKIPELNFDEGVYAKLNYRALCESVVDSYAIRQWNPVILAPIAALGKLVDARADKRTKDLCDARFTIIRHDLPQASKELAALVPSDDDPLTLMQAWANFHAHEVEQARNNLSRFLKAKAKAGSLAADDALLSLALVRRLGLEEPLEIQDFVDALYPGVWPQPLFGLLRGTVPEEELSAALARLAPAAREHAEAEVHFVLSQHCLATSQPRKADFHLNWFERYALLGSAFEVLADADKYGKTREDPDMREFWRLEREKGSASSIMSHLQAAANNGVARAQSVLGSRYMEGRGVRQDLAKAESLLQAAAAKGDSNAMHDLGVIYGDETNGKRDQKRAVAHFMQSAENGNGYAGYVLGRSYWLARHGLPYDFDLAFRYTKDGAEMEHEGAQFFLSLMYYQGKGTEKNDNLALFWATQSFLRKHDDGSALFGLLLLQLETDEKIRSFGLQLLTRMAARGNSFAQLELGNLMLNGIGVPADQTNAFKLIQSAHLKGHDRATALLGRMLVEGLGVTADPRKGFELLAEVEKRNIPDAFYQLGRVYRRDNSGMTDKKKAAEYFRRGAELGQREAAQSLALMLHTGEGIPRDIPKAVQYYEQAVASGFPAAMNNLANIYDDGLAGEKQRQKALDLYRRAAQMGQPTAMLNLAEIYVSSEEGKANPFLSLAYYMLAEKYGMADAAPQLKQLQTITDPAVISKAQAYAKAWKPGGAMPEES</sequence>
<gene>
    <name evidence="3" type="ORF">E4O92_01885</name>
</gene>
<evidence type="ECO:0000259" key="2">
    <source>
        <dbReference type="SMART" id="SM00460"/>
    </source>
</evidence>
<dbReference type="EMBL" id="SPUM01000009">
    <property type="protein sequence ID" value="TFW35566.1"/>
    <property type="molecule type" value="Genomic_DNA"/>
</dbReference>
<accession>A0A4Y9T7W2</accession>
<dbReference type="InterPro" id="IPR050767">
    <property type="entry name" value="Sel1_AlgK"/>
</dbReference>
<dbReference type="SUPFAM" id="SSF54001">
    <property type="entry name" value="Cysteine proteinases"/>
    <property type="match status" value="1"/>
</dbReference>
<dbReference type="InterPro" id="IPR038765">
    <property type="entry name" value="Papain-like_cys_pep_sf"/>
</dbReference>
<dbReference type="OrthoDB" id="8595007at2"/>
<proteinExistence type="predicted"/>
<dbReference type="PROSITE" id="PS51257">
    <property type="entry name" value="PROKAR_LIPOPROTEIN"/>
    <property type="match status" value="1"/>
</dbReference>
<organism evidence="3 4">
    <name type="scientific">Massilia horti</name>
    <dbReference type="NCBI Taxonomy" id="2562153"/>
    <lineage>
        <taxon>Bacteria</taxon>
        <taxon>Pseudomonadati</taxon>
        <taxon>Pseudomonadota</taxon>
        <taxon>Betaproteobacteria</taxon>
        <taxon>Burkholderiales</taxon>
        <taxon>Oxalobacteraceae</taxon>
        <taxon>Telluria group</taxon>
        <taxon>Massilia</taxon>
    </lineage>
</organism>
<reference evidence="3 4" key="1">
    <citation type="submission" date="2019-03" db="EMBL/GenBank/DDBJ databases">
        <title>Draft genome of Massilia hortus sp. nov., a novel bacterial species of the Oxalobacteraceae family.</title>
        <authorList>
            <person name="Peta V."/>
            <person name="Raths R."/>
            <person name="Bucking H."/>
        </authorList>
    </citation>
    <scope>NUCLEOTIDE SEQUENCE [LARGE SCALE GENOMIC DNA]</scope>
    <source>
        <strain evidence="3 4">ONC3</strain>
    </source>
</reference>
<dbReference type="RefSeq" id="WP_135188051.1">
    <property type="nucleotide sequence ID" value="NZ_SPUM01000009.1"/>
</dbReference>
<evidence type="ECO:0000256" key="1">
    <source>
        <dbReference type="SAM" id="SignalP"/>
    </source>
</evidence>
<name>A0A4Y9T7W2_9BURK</name>
<dbReference type="InterPro" id="IPR006597">
    <property type="entry name" value="Sel1-like"/>
</dbReference>
<dbReference type="InterPro" id="IPR002931">
    <property type="entry name" value="Transglutaminase-like"/>
</dbReference>
<dbReference type="Pfam" id="PF01841">
    <property type="entry name" value="Transglut_core"/>
    <property type="match status" value="1"/>
</dbReference>
<feature type="chain" id="PRO_5021230403" evidence="1">
    <location>
        <begin position="28"/>
        <end position="1408"/>
    </location>
</feature>
<evidence type="ECO:0000313" key="4">
    <source>
        <dbReference type="Proteomes" id="UP000297258"/>
    </source>
</evidence>
<dbReference type="InterPro" id="IPR024618">
    <property type="entry name" value="DUF3857"/>
</dbReference>
<dbReference type="SMART" id="SM00460">
    <property type="entry name" value="TGc"/>
    <property type="match status" value="1"/>
</dbReference>
<feature type="signal peptide" evidence="1">
    <location>
        <begin position="1"/>
        <end position="27"/>
    </location>
</feature>
<dbReference type="Pfam" id="PF08238">
    <property type="entry name" value="Sel1"/>
    <property type="match status" value="8"/>
</dbReference>
<protein>
    <submittedName>
        <fullName evidence="3">DUF3857 domain-containing protein</fullName>
    </submittedName>
</protein>
<evidence type="ECO:0000313" key="3">
    <source>
        <dbReference type="EMBL" id="TFW35566.1"/>
    </source>
</evidence>